<feature type="domain" description="Helicase ATP-binding" evidence="5">
    <location>
        <begin position="28"/>
        <end position="198"/>
    </location>
</feature>
<organism evidence="6 7">
    <name type="scientific">Protopolystoma xenopodis</name>
    <dbReference type="NCBI Taxonomy" id="117903"/>
    <lineage>
        <taxon>Eukaryota</taxon>
        <taxon>Metazoa</taxon>
        <taxon>Spiralia</taxon>
        <taxon>Lophotrochozoa</taxon>
        <taxon>Platyhelminthes</taxon>
        <taxon>Monogenea</taxon>
        <taxon>Polyopisthocotylea</taxon>
        <taxon>Polystomatidea</taxon>
        <taxon>Polystomatidae</taxon>
        <taxon>Protopolystoma</taxon>
    </lineage>
</organism>
<sequence length="198" mass="22040">MSGLNENVCKACSLLGWEKPFDIQVCSIKPILQGKNLVALAETGSGKTAAYALPIIHRLIENPKTYFAVVFTPTRELAIQVQSQFIAIGKTIGLNCSLLVGGIPIDEQSKQLRMKPPHVIVATPGRFMDHVNRTKGFDELKFTSLNFLVFDEADRILGSDFLTVIEKILFFMPRGRQTLLFSATMTDKQCQPLELLLQ</sequence>
<keyword evidence="7" id="KW-1185">Reference proteome</keyword>
<dbReference type="GO" id="GO:0016787">
    <property type="term" value="F:hydrolase activity"/>
    <property type="evidence" value="ECO:0007669"/>
    <property type="project" value="UniProtKB-KW"/>
</dbReference>
<dbReference type="OrthoDB" id="10261904at2759"/>
<dbReference type="InterPro" id="IPR011545">
    <property type="entry name" value="DEAD/DEAH_box_helicase_dom"/>
</dbReference>
<dbReference type="SUPFAM" id="SSF52540">
    <property type="entry name" value="P-loop containing nucleoside triphosphate hydrolases"/>
    <property type="match status" value="1"/>
</dbReference>
<comment type="caution">
    <text evidence="6">The sequence shown here is derived from an EMBL/GenBank/DDBJ whole genome shotgun (WGS) entry which is preliminary data.</text>
</comment>
<evidence type="ECO:0000256" key="1">
    <source>
        <dbReference type="ARBA" id="ARBA00022741"/>
    </source>
</evidence>
<dbReference type="PROSITE" id="PS51192">
    <property type="entry name" value="HELICASE_ATP_BIND_1"/>
    <property type="match status" value="1"/>
</dbReference>
<evidence type="ECO:0000313" key="6">
    <source>
        <dbReference type="EMBL" id="VEL42158.1"/>
    </source>
</evidence>
<keyword evidence="3" id="KW-0347">Helicase</keyword>
<keyword evidence="2" id="KW-0378">Hydrolase</keyword>
<dbReference type="EMBL" id="CAAALY010272864">
    <property type="protein sequence ID" value="VEL42158.1"/>
    <property type="molecule type" value="Genomic_DNA"/>
</dbReference>
<evidence type="ECO:0000256" key="4">
    <source>
        <dbReference type="ARBA" id="ARBA00022840"/>
    </source>
</evidence>
<dbReference type="GO" id="GO:0003724">
    <property type="term" value="F:RNA helicase activity"/>
    <property type="evidence" value="ECO:0007669"/>
    <property type="project" value="TreeGrafter"/>
</dbReference>
<proteinExistence type="predicted"/>
<dbReference type="AlphaFoldDB" id="A0A448XQ74"/>
<accession>A0A448XQ74</accession>
<dbReference type="GO" id="GO:0005524">
    <property type="term" value="F:ATP binding"/>
    <property type="evidence" value="ECO:0007669"/>
    <property type="project" value="UniProtKB-KW"/>
</dbReference>
<gene>
    <name evidence="6" type="ORF">PXEA_LOCUS35598</name>
</gene>
<name>A0A448XQ74_9PLAT</name>
<dbReference type="InterPro" id="IPR000629">
    <property type="entry name" value="RNA-helicase_DEAD-box_CS"/>
</dbReference>
<keyword evidence="4" id="KW-0067">ATP-binding</keyword>
<dbReference type="GO" id="GO:0005829">
    <property type="term" value="C:cytosol"/>
    <property type="evidence" value="ECO:0007669"/>
    <property type="project" value="TreeGrafter"/>
</dbReference>
<dbReference type="GO" id="GO:0003676">
    <property type="term" value="F:nucleic acid binding"/>
    <property type="evidence" value="ECO:0007669"/>
    <property type="project" value="InterPro"/>
</dbReference>
<dbReference type="Gene3D" id="3.40.50.300">
    <property type="entry name" value="P-loop containing nucleotide triphosphate hydrolases"/>
    <property type="match status" value="1"/>
</dbReference>
<reference evidence="6" key="1">
    <citation type="submission" date="2018-11" db="EMBL/GenBank/DDBJ databases">
        <authorList>
            <consortium name="Pathogen Informatics"/>
        </authorList>
    </citation>
    <scope>NUCLEOTIDE SEQUENCE</scope>
</reference>
<dbReference type="Pfam" id="PF00270">
    <property type="entry name" value="DEAD"/>
    <property type="match status" value="1"/>
</dbReference>
<dbReference type="PROSITE" id="PS00039">
    <property type="entry name" value="DEAD_ATP_HELICASE"/>
    <property type="match status" value="1"/>
</dbReference>
<dbReference type="Proteomes" id="UP000784294">
    <property type="component" value="Unassembled WGS sequence"/>
</dbReference>
<dbReference type="PANTHER" id="PTHR47959">
    <property type="entry name" value="ATP-DEPENDENT RNA HELICASE RHLE-RELATED"/>
    <property type="match status" value="1"/>
</dbReference>
<dbReference type="InterPro" id="IPR050079">
    <property type="entry name" value="DEAD_box_RNA_helicase"/>
</dbReference>
<dbReference type="PANTHER" id="PTHR47959:SF24">
    <property type="entry name" value="ATP-DEPENDENT RNA HELICASE"/>
    <property type="match status" value="1"/>
</dbReference>
<protein>
    <recommendedName>
        <fullName evidence="5">Helicase ATP-binding domain-containing protein</fullName>
    </recommendedName>
</protein>
<dbReference type="InterPro" id="IPR014001">
    <property type="entry name" value="Helicase_ATP-bd"/>
</dbReference>
<evidence type="ECO:0000256" key="3">
    <source>
        <dbReference type="ARBA" id="ARBA00022806"/>
    </source>
</evidence>
<dbReference type="SMART" id="SM00487">
    <property type="entry name" value="DEXDc"/>
    <property type="match status" value="1"/>
</dbReference>
<evidence type="ECO:0000256" key="2">
    <source>
        <dbReference type="ARBA" id="ARBA00022801"/>
    </source>
</evidence>
<dbReference type="InterPro" id="IPR027417">
    <property type="entry name" value="P-loop_NTPase"/>
</dbReference>
<keyword evidence="1" id="KW-0547">Nucleotide-binding</keyword>
<evidence type="ECO:0000259" key="5">
    <source>
        <dbReference type="PROSITE" id="PS51192"/>
    </source>
</evidence>
<evidence type="ECO:0000313" key="7">
    <source>
        <dbReference type="Proteomes" id="UP000784294"/>
    </source>
</evidence>